<evidence type="ECO:0000313" key="1">
    <source>
        <dbReference type="EMBL" id="CAB4944415.1"/>
    </source>
</evidence>
<name>A0A6J7JM07_9ZZZZ</name>
<reference evidence="1" key="1">
    <citation type="submission" date="2020-05" db="EMBL/GenBank/DDBJ databases">
        <authorList>
            <person name="Chiriac C."/>
            <person name="Salcher M."/>
            <person name="Ghai R."/>
            <person name="Kavagutti S V."/>
        </authorList>
    </citation>
    <scope>NUCLEOTIDE SEQUENCE</scope>
</reference>
<organism evidence="1">
    <name type="scientific">freshwater metagenome</name>
    <dbReference type="NCBI Taxonomy" id="449393"/>
    <lineage>
        <taxon>unclassified sequences</taxon>
        <taxon>metagenomes</taxon>
        <taxon>ecological metagenomes</taxon>
    </lineage>
</organism>
<gene>
    <name evidence="1" type="ORF">UFOPK3785_00415</name>
</gene>
<dbReference type="EMBL" id="CAFBNJ010000013">
    <property type="protein sequence ID" value="CAB4944415.1"/>
    <property type="molecule type" value="Genomic_DNA"/>
</dbReference>
<accession>A0A6J7JM07</accession>
<sequence>MLNRRERDGRRPTDRLCRRIGRDQIWVFFFQRREFAEQHIEFGVGDFRGILLVIQPAVVANDLAQFVDTTCRIEHSIRRLGHGRTLARAAAQASRSGTD</sequence>
<proteinExistence type="predicted"/>
<dbReference type="AlphaFoldDB" id="A0A6J7JM07"/>
<protein>
    <submittedName>
        <fullName evidence="1">Unannotated protein</fullName>
    </submittedName>
</protein>